<evidence type="ECO:0000313" key="3">
    <source>
        <dbReference type="EMBL" id="WFN17326.1"/>
    </source>
</evidence>
<dbReference type="RefSeq" id="WP_039342487.1">
    <property type="nucleotide sequence ID" value="NZ_AP018358.1"/>
</dbReference>
<dbReference type="EMBL" id="CP090640">
    <property type="protein sequence ID" value="WFN17326.1"/>
    <property type="molecule type" value="Genomic_DNA"/>
</dbReference>
<reference evidence="3 6" key="3">
    <citation type="submission" date="2021-12" db="EMBL/GenBank/DDBJ databases">
        <title>Genomic and phenotypic characterization of three Burkholderia contaminans isolates recovered from different sources.</title>
        <authorList>
            <person name="Lopez De Volder A."/>
            <person name="Fan Y."/>
            <person name="Nunvar J."/>
            <person name="Herrera T."/>
            <person name="Timp W."/>
            <person name="Degrossi J."/>
        </authorList>
    </citation>
    <scope>NUCLEOTIDE SEQUENCE [LARGE SCALE GENOMIC DNA]</scope>
    <source>
        <strain evidence="3 6">LMG 23361</strain>
    </source>
</reference>
<dbReference type="OrthoDB" id="7783360at2"/>
<organism evidence="1 4">
    <name type="scientific">Burkholderia contaminans</name>
    <dbReference type="NCBI Taxonomy" id="488447"/>
    <lineage>
        <taxon>Bacteria</taxon>
        <taxon>Pseudomonadati</taxon>
        <taxon>Pseudomonadota</taxon>
        <taxon>Betaproteobacteria</taxon>
        <taxon>Burkholderiales</taxon>
        <taxon>Burkholderiaceae</taxon>
        <taxon>Burkholderia</taxon>
        <taxon>Burkholderia cepacia complex</taxon>
    </lineage>
</organism>
<name>A0A1R1VM32_9BURK</name>
<reference evidence="1" key="1">
    <citation type="submission" date="2021-01" db="EMBL/GenBank/DDBJ databases">
        <title>Outbreak of Burkholderia contaminns endophthalmitis traced to a clinical ventilation system.</title>
        <authorList>
            <person name="Lipuma J."/>
            <person name="Spilker T."/>
            <person name="Kratholm J."/>
        </authorList>
    </citation>
    <scope>NUCLEOTIDE SEQUENCE</scope>
    <source>
        <strain evidence="1">HI4954</strain>
    </source>
</reference>
<dbReference type="Proteomes" id="UP001220209">
    <property type="component" value="Chromosome 1"/>
</dbReference>
<gene>
    <name evidence="2" type="ORF">J4M89_13320</name>
    <name evidence="1" type="ORF">JIN94_36860</name>
    <name evidence="3" type="ORF">LXE91_16870</name>
</gene>
<dbReference type="GeneID" id="93191514"/>
<accession>A0A1R1VM32</accession>
<evidence type="ECO:0000313" key="4">
    <source>
        <dbReference type="Proteomes" id="UP000611459"/>
    </source>
</evidence>
<dbReference type="Proteomes" id="UP000611459">
    <property type="component" value="Unassembled WGS sequence"/>
</dbReference>
<keyword evidence="5" id="KW-1185">Reference proteome</keyword>
<proteinExistence type="predicted"/>
<dbReference type="EMBL" id="JAGEMX010000003">
    <property type="protein sequence ID" value="MBO1830363.1"/>
    <property type="molecule type" value="Genomic_DNA"/>
</dbReference>
<evidence type="ECO:0000313" key="5">
    <source>
        <dbReference type="Proteomes" id="UP000664048"/>
    </source>
</evidence>
<reference evidence="2 5" key="2">
    <citation type="submission" date="2021-03" db="EMBL/GenBank/DDBJ databases">
        <title>Clinical course, treatment and visual outcome of an outbreak of Burkholderia contaminans endophthalmitis following cataract surgery.</title>
        <authorList>
            <person name="Lind C."/>
            <person name="Olsen K."/>
            <person name="Angelsen N.K."/>
            <person name="Krefting E.A."/>
            <person name="Fossen K."/>
            <person name="Gravningen K."/>
            <person name="Depoorter E."/>
            <person name="Vandamme P."/>
            <person name="Bertelsen G."/>
        </authorList>
    </citation>
    <scope>NUCLEOTIDE SEQUENCE [LARGE SCALE GENOMIC DNA]</scope>
    <source>
        <strain evidence="2 5">51242556</strain>
    </source>
</reference>
<evidence type="ECO:0000313" key="6">
    <source>
        <dbReference type="Proteomes" id="UP001220209"/>
    </source>
</evidence>
<evidence type="ECO:0000313" key="2">
    <source>
        <dbReference type="EMBL" id="MBO1830363.1"/>
    </source>
</evidence>
<sequence length="428" mass="47027">MTTTNQIKAEFAHDLEVGLARKSVPEFEHLPTIGMAGKLALHIRGLGELEGGVLRQVADYFFDIPAVALPGVLTLLEEIEYVQLITEGKSIKKVIPTVPHFSSVYSGLGEYVGTITLNEHEEVAIAMLSELRSKPEKRDALINRIGVATPVFGRIESITTEGGLIVPKRARGQDILISPFYFADNLDSLASQAAAGGARSVERILTLVQKAQGWPLSLILARGEINGSKLTSQELQILQDLIADGVLRPPSLSNAKTRRDEHFVFTPHPGAQRLDGAAREIYERTMALVAAVRKGQLLPQQFRIRSPQALLGKLRSAKRIGASTEAAAQYRNLVALRVGRLERVRDDWFEFVLIDEPENIHAVDDAISLFQDGEPLSAGVSEEARIALQRDESYIQSIVAAQKLRSTARPALDAQAHAEMEQLFLDLR</sequence>
<evidence type="ECO:0000313" key="1">
    <source>
        <dbReference type="EMBL" id="MBK1935467.1"/>
    </source>
</evidence>
<dbReference type="AlphaFoldDB" id="A0A1R1VM32"/>
<protein>
    <submittedName>
        <fullName evidence="1">Uncharacterized protein</fullName>
    </submittedName>
</protein>
<dbReference type="EMBL" id="JAENIB010000031">
    <property type="protein sequence ID" value="MBK1935467.1"/>
    <property type="molecule type" value="Genomic_DNA"/>
</dbReference>
<dbReference type="Proteomes" id="UP000664048">
    <property type="component" value="Unassembled WGS sequence"/>
</dbReference>